<reference evidence="2" key="1">
    <citation type="submission" date="2020-05" db="EMBL/GenBank/DDBJ databases">
        <authorList>
            <person name="Chiriac C."/>
            <person name="Salcher M."/>
            <person name="Ghai R."/>
            <person name="Kavagutti S V."/>
        </authorList>
    </citation>
    <scope>NUCLEOTIDE SEQUENCE</scope>
</reference>
<dbReference type="SUPFAM" id="SSF54593">
    <property type="entry name" value="Glyoxalase/Bleomycin resistance protein/Dihydroxybiphenyl dioxygenase"/>
    <property type="match status" value="1"/>
</dbReference>
<evidence type="ECO:0000313" key="6">
    <source>
        <dbReference type="EMBL" id="CAB5033379.1"/>
    </source>
</evidence>
<evidence type="ECO:0000313" key="5">
    <source>
        <dbReference type="EMBL" id="CAB4967818.1"/>
    </source>
</evidence>
<proteinExistence type="predicted"/>
<evidence type="ECO:0000313" key="2">
    <source>
        <dbReference type="EMBL" id="CAB4715802.1"/>
    </source>
</evidence>
<evidence type="ECO:0000313" key="3">
    <source>
        <dbReference type="EMBL" id="CAB4827310.1"/>
    </source>
</evidence>
<dbReference type="EMBL" id="CAFAAZ010000016">
    <property type="protein sequence ID" value="CAB4827310.1"/>
    <property type="molecule type" value="Genomic_DNA"/>
</dbReference>
<sequence length="120" mass="13935">MSSELFDRTRFDHIGVVTEDKHGEENFVDATRVWVTNPRQHPANVEYLRYEHDTPVTGPIRHLPHVAYRVDSVDESIKGHEILLEPWDVADGFVRVAFVLVEGAVVEFMQYRNPNETGWF</sequence>
<name>A0A6J6QYD2_9ZZZZ</name>
<dbReference type="EMBL" id="CAFBMA010000016">
    <property type="protein sequence ID" value="CAB4902407.1"/>
    <property type="molecule type" value="Genomic_DNA"/>
</dbReference>
<dbReference type="EMBL" id="CAEZXD010000009">
    <property type="protein sequence ID" value="CAB4673409.1"/>
    <property type="molecule type" value="Genomic_DNA"/>
</dbReference>
<dbReference type="EMBL" id="CAFBPT010000014">
    <property type="protein sequence ID" value="CAB5033379.1"/>
    <property type="molecule type" value="Genomic_DNA"/>
</dbReference>
<accession>A0A6J6QYD2</accession>
<dbReference type="InterPro" id="IPR029068">
    <property type="entry name" value="Glyas_Bleomycin-R_OHBP_Dase"/>
</dbReference>
<gene>
    <name evidence="1" type="ORF">UFOPK2343_00528</name>
    <name evidence="2" type="ORF">UFOPK2652_01088</name>
    <name evidence="3" type="ORF">UFOPK3128_01258</name>
    <name evidence="4" type="ORF">UFOPK3511_01121</name>
    <name evidence="5" type="ORF">UFOPK3880_01250</name>
    <name evidence="6" type="ORF">UFOPK4146_01252</name>
</gene>
<dbReference type="AlphaFoldDB" id="A0A6J6QYD2"/>
<dbReference type="EMBL" id="CAEZYD010000018">
    <property type="protein sequence ID" value="CAB4715802.1"/>
    <property type="molecule type" value="Genomic_DNA"/>
</dbReference>
<organism evidence="2">
    <name type="scientific">freshwater metagenome</name>
    <dbReference type="NCBI Taxonomy" id="449393"/>
    <lineage>
        <taxon>unclassified sequences</taxon>
        <taxon>metagenomes</taxon>
        <taxon>ecological metagenomes</taxon>
    </lineage>
</organism>
<protein>
    <submittedName>
        <fullName evidence="2">Unannotated protein</fullName>
    </submittedName>
</protein>
<evidence type="ECO:0000313" key="4">
    <source>
        <dbReference type="EMBL" id="CAB4902407.1"/>
    </source>
</evidence>
<dbReference type="EMBL" id="CAFBNU010000018">
    <property type="protein sequence ID" value="CAB4967818.1"/>
    <property type="molecule type" value="Genomic_DNA"/>
</dbReference>
<evidence type="ECO:0000313" key="1">
    <source>
        <dbReference type="EMBL" id="CAB4673409.1"/>
    </source>
</evidence>